<comment type="caution">
    <text evidence="2">The sequence shown here is derived from an EMBL/GenBank/DDBJ whole genome shotgun (WGS) entry which is preliminary data.</text>
</comment>
<dbReference type="InterPro" id="IPR003692">
    <property type="entry name" value="Hydantoinase_B"/>
</dbReference>
<dbReference type="InterPro" id="IPR045079">
    <property type="entry name" value="Oxoprolinase-like"/>
</dbReference>
<gene>
    <name evidence="2" type="ORF">S01H1_31848</name>
</gene>
<evidence type="ECO:0000259" key="1">
    <source>
        <dbReference type="Pfam" id="PF02538"/>
    </source>
</evidence>
<dbReference type="Pfam" id="PF02538">
    <property type="entry name" value="Hydantoinase_B"/>
    <property type="match status" value="1"/>
</dbReference>
<feature type="domain" description="Hydantoinase B/oxoprolinase" evidence="1">
    <location>
        <begin position="2"/>
        <end position="274"/>
    </location>
</feature>
<dbReference type="GO" id="GO:0005829">
    <property type="term" value="C:cytosol"/>
    <property type="evidence" value="ECO:0007669"/>
    <property type="project" value="TreeGrafter"/>
</dbReference>
<dbReference type="PANTHER" id="PTHR11365:SF23">
    <property type="entry name" value="HYPOTHETICAL 5-OXOPROLINASE (EUROFUNG)-RELATED"/>
    <property type="match status" value="1"/>
</dbReference>
<sequence length="274" mass="29253">EGALVGYAANKAHHTDVGGRAPGSIAGDSTELYQEGLIIPPVKFVRGGVIDPEISRLIRSNVRTPEVQMGDLRAQIAANYTGIRRLTELMGEYGAETVHSAMEAVMDYSERRMRAEIQAMPDGVYEAEDWMEDTGTGGDPAKITVTVSIEGDGIRFDYSGTSPQVEGPVNAPLGVTLAGVFFTLISVTDSTIPVNDGCFRPIDLHVPEGCMMNPLRPAPVAGGNVETSQRNVDVLMKALAEAVPEKVPAASQGTMNNVSIGGIREDGTPWTFYE</sequence>
<dbReference type="EMBL" id="BARS01019677">
    <property type="protein sequence ID" value="GAF93550.1"/>
    <property type="molecule type" value="Genomic_DNA"/>
</dbReference>
<feature type="non-terminal residue" evidence="2">
    <location>
        <position position="274"/>
    </location>
</feature>
<dbReference type="GO" id="GO:0006749">
    <property type="term" value="P:glutathione metabolic process"/>
    <property type="evidence" value="ECO:0007669"/>
    <property type="project" value="TreeGrafter"/>
</dbReference>
<accession>X0UYR0</accession>
<organism evidence="2">
    <name type="scientific">marine sediment metagenome</name>
    <dbReference type="NCBI Taxonomy" id="412755"/>
    <lineage>
        <taxon>unclassified sequences</taxon>
        <taxon>metagenomes</taxon>
        <taxon>ecological metagenomes</taxon>
    </lineage>
</organism>
<feature type="non-terminal residue" evidence="2">
    <location>
        <position position="1"/>
    </location>
</feature>
<protein>
    <recommendedName>
        <fullName evidence="1">Hydantoinase B/oxoprolinase domain-containing protein</fullName>
    </recommendedName>
</protein>
<dbReference type="AlphaFoldDB" id="X0UYR0"/>
<evidence type="ECO:0000313" key="2">
    <source>
        <dbReference type="EMBL" id="GAF93550.1"/>
    </source>
</evidence>
<proteinExistence type="predicted"/>
<reference evidence="2" key="1">
    <citation type="journal article" date="2014" name="Front. Microbiol.">
        <title>High frequency of phylogenetically diverse reductive dehalogenase-homologous genes in deep subseafloor sedimentary metagenomes.</title>
        <authorList>
            <person name="Kawai M."/>
            <person name="Futagami T."/>
            <person name="Toyoda A."/>
            <person name="Takaki Y."/>
            <person name="Nishi S."/>
            <person name="Hori S."/>
            <person name="Arai W."/>
            <person name="Tsubouchi T."/>
            <person name="Morono Y."/>
            <person name="Uchiyama I."/>
            <person name="Ito T."/>
            <person name="Fujiyama A."/>
            <person name="Inagaki F."/>
            <person name="Takami H."/>
        </authorList>
    </citation>
    <scope>NUCLEOTIDE SEQUENCE</scope>
    <source>
        <strain evidence="2">Expedition CK06-06</strain>
    </source>
</reference>
<dbReference type="GO" id="GO:0017168">
    <property type="term" value="F:5-oxoprolinase (ATP-hydrolyzing) activity"/>
    <property type="evidence" value="ECO:0007669"/>
    <property type="project" value="TreeGrafter"/>
</dbReference>
<dbReference type="PANTHER" id="PTHR11365">
    <property type="entry name" value="5-OXOPROLINASE RELATED"/>
    <property type="match status" value="1"/>
</dbReference>
<name>X0UYR0_9ZZZZ</name>